<dbReference type="EMBL" id="JAVIJP010000032">
    <property type="protein sequence ID" value="KAL3632616.1"/>
    <property type="molecule type" value="Genomic_DNA"/>
</dbReference>
<dbReference type="PANTHER" id="PTHR22883">
    <property type="entry name" value="ZINC FINGER DHHC DOMAIN CONTAINING PROTEIN"/>
    <property type="match status" value="1"/>
</dbReference>
<feature type="domain" description="Palmitoyltransferase DHHC" evidence="9">
    <location>
        <begin position="147"/>
        <end position="268"/>
    </location>
</feature>
<dbReference type="PROSITE" id="PS50216">
    <property type="entry name" value="DHHC"/>
    <property type="match status" value="1"/>
</dbReference>
<comment type="caution">
    <text evidence="10">The sequence shown here is derived from an EMBL/GenBank/DDBJ whole genome shotgun (WGS) entry which is preliminary data.</text>
</comment>
<evidence type="ECO:0000256" key="8">
    <source>
        <dbReference type="RuleBase" id="RU079119"/>
    </source>
</evidence>
<evidence type="ECO:0000256" key="5">
    <source>
        <dbReference type="ARBA" id="ARBA00022989"/>
    </source>
</evidence>
<comment type="domain">
    <text evidence="8">The DHHC domain is required for palmitoyltransferase activity.</text>
</comment>
<dbReference type="InterPro" id="IPR001594">
    <property type="entry name" value="Palmitoyltrfase_DHHC"/>
</dbReference>
<reference evidence="11" key="1">
    <citation type="journal article" date="2024" name="IScience">
        <title>Strigolactones Initiate the Formation of Haustorium-like Structures in Castilleja.</title>
        <authorList>
            <person name="Buerger M."/>
            <person name="Peterson D."/>
            <person name="Chory J."/>
        </authorList>
    </citation>
    <scope>NUCLEOTIDE SEQUENCE [LARGE SCALE GENOMIC DNA]</scope>
</reference>
<dbReference type="AlphaFoldDB" id="A0ABD3CRL2"/>
<feature type="transmembrane region" description="Helical" evidence="8">
    <location>
        <begin position="192"/>
        <end position="215"/>
    </location>
</feature>
<dbReference type="GO" id="GO:0012505">
    <property type="term" value="C:endomembrane system"/>
    <property type="evidence" value="ECO:0007669"/>
    <property type="project" value="UniProtKB-SubCell"/>
</dbReference>
<evidence type="ECO:0000256" key="4">
    <source>
        <dbReference type="ARBA" id="ARBA00022692"/>
    </source>
</evidence>
<keyword evidence="11" id="KW-1185">Reference proteome</keyword>
<keyword evidence="3 8" id="KW-0808">Transferase</keyword>
<gene>
    <name evidence="10" type="primary">PAT04_2</name>
    <name evidence="10" type="ORF">CASFOL_025600</name>
</gene>
<keyword evidence="5 8" id="KW-1133">Transmembrane helix</keyword>
<keyword evidence="6 8" id="KW-0472">Membrane</keyword>
<organism evidence="10 11">
    <name type="scientific">Castilleja foliolosa</name>
    <dbReference type="NCBI Taxonomy" id="1961234"/>
    <lineage>
        <taxon>Eukaryota</taxon>
        <taxon>Viridiplantae</taxon>
        <taxon>Streptophyta</taxon>
        <taxon>Embryophyta</taxon>
        <taxon>Tracheophyta</taxon>
        <taxon>Spermatophyta</taxon>
        <taxon>Magnoliopsida</taxon>
        <taxon>eudicotyledons</taxon>
        <taxon>Gunneridae</taxon>
        <taxon>Pentapetalae</taxon>
        <taxon>asterids</taxon>
        <taxon>lamiids</taxon>
        <taxon>Lamiales</taxon>
        <taxon>Orobanchaceae</taxon>
        <taxon>Pedicularideae</taxon>
        <taxon>Castillejinae</taxon>
        <taxon>Castilleja</taxon>
    </lineage>
</organism>
<dbReference type="EC" id="2.3.1.225" evidence="8"/>
<dbReference type="GO" id="GO:0019706">
    <property type="term" value="F:protein-cysteine S-palmitoyltransferase activity"/>
    <property type="evidence" value="ECO:0007669"/>
    <property type="project" value="UniProtKB-EC"/>
</dbReference>
<protein>
    <recommendedName>
        <fullName evidence="8">S-acyltransferase</fullName>
        <ecNumber evidence="8">2.3.1.225</ecNumber>
    </recommendedName>
    <alternativeName>
        <fullName evidence="8">Palmitoyltransferase</fullName>
    </alternativeName>
</protein>
<evidence type="ECO:0000256" key="2">
    <source>
        <dbReference type="ARBA" id="ARBA00008574"/>
    </source>
</evidence>
<keyword evidence="7 8" id="KW-0012">Acyltransferase</keyword>
<evidence type="ECO:0000313" key="10">
    <source>
        <dbReference type="EMBL" id="KAL3632616.1"/>
    </source>
</evidence>
<name>A0ABD3CRL2_9LAMI</name>
<dbReference type="InterPro" id="IPR039859">
    <property type="entry name" value="PFA4/ZDH16/20/ERF2-like"/>
</dbReference>
<accession>A0ABD3CRL2</accession>
<evidence type="ECO:0000256" key="3">
    <source>
        <dbReference type="ARBA" id="ARBA00022679"/>
    </source>
</evidence>
<evidence type="ECO:0000256" key="6">
    <source>
        <dbReference type="ARBA" id="ARBA00023136"/>
    </source>
</evidence>
<comment type="subcellular location">
    <subcellularLocation>
        <location evidence="1">Endomembrane system</location>
        <topology evidence="1">Multi-pass membrane protein</topology>
    </subcellularLocation>
</comment>
<comment type="catalytic activity">
    <reaction evidence="8">
        <text>L-cysteinyl-[protein] + hexadecanoyl-CoA = S-hexadecanoyl-L-cysteinyl-[protein] + CoA</text>
        <dbReference type="Rhea" id="RHEA:36683"/>
        <dbReference type="Rhea" id="RHEA-COMP:10131"/>
        <dbReference type="Rhea" id="RHEA-COMP:11032"/>
        <dbReference type="ChEBI" id="CHEBI:29950"/>
        <dbReference type="ChEBI" id="CHEBI:57287"/>
        <dbReference type="ChEBI" id="CHEBI:57379"/>
        <dbReference type="ChEBI" id="CHEBI:74151"/>
        <dbReference type="EC" id="2.3.1.225"/>
    </reaction>
</comment>
<keyword evidence="4 8" id="KW-0812">Transmembrane</keyword>
<proteinExistence type="inferred from homology"/>
<evidence type="ECO:0000256" key="1">
    <source>
        <dbReference type="ARBA" id="ARBA00004127"/>
    </source>
</evidence>
<sequence length="420" mass="48516">MDHEKPKSRRLYQVWRGSNRFLFGGRLIFGPDVSSLFLSTFLISGPSLAFCIKILFVIRHELKQNKNVVPWYHVLIGALVLTVLDIFFLFLTASRDPGIVTRNKKPPETDETIEIDTPSMEWVNGRNPHLKIPRTKDVLVHGHTVKVKFCDTCLLYRPPRASHCSICNNCVQKFDHHCPWVGQCIGVRNYRFFYMFITTSTILCLYVFIISLYNIVRRTGTVWKAMTCDYLSDVLIVYCFVSFWFVGGLTIFHFYLISTNQTTYENFRYNYDIRENPYNRGTINNFKEAFFSRIPPSMHNFRAIVEEDDIFTLVGPTTRNNYIGDTNSSKEKIDIETGGMFDNSGLTLPEILRNIDFDDIEDSVKQREGNERSDSGPFIFNVEQELKDESTSGLKTDVELNAKEKVDGIVSEHTKSSDRT</sequence>
<dbReference type="Pfam" id="PF01529">
    <property type="entry name" value="DHHC"/>
    <property type="match status" value="1"/>
</dbReference>
<comment type="similarity">
    <text evidence="2 8">Belongs to the DHHC palmitoyltransferase family.</text>
</comment>
<feature type="transmembrane region" description="Helical" evidence="8">
    <location>
        <begin position="70"/>
        <end position="93"/>
    </location>
</feature>
<dbReference type="Proteomes" id="UP001632038">
    <property type="component" value="Unassembled WGS sequence"/>
</dbReference>
<feature type="transmembrane region" description="Helical" evidence="8">
    <location>
        <begin position="235"/>
        <end position="257"/>
    </location>
</feature>
<dbReference type="PANTHER" id="PTHR22883:SF472">
    <property type="entry name" value="S-ACYLTRANSFERASE"/>
    <property type="match status" value="1"/>
</dbReference>
<feature type="transmembrane region" description="Helical" evidence="8">
    <location>
        <begin position="36"/>
        <end position="58"/>
    </location>
</feature>
<evidence type="ECO:0000259" key="9">
    <source>
        <dbReference type="Pfam" id="PF01529"/>
    </source>
</evidence>
<evidence type="ECO:0000313" key="11">
    <source>
        <dbReference type="Proteomes" id="UP001632038"/>
    </source>
</evidence>
<evidence type="ECO:0000256" key="7">
    <source>
        <dbReference type="ARBA" id="ARBA00023315"/>
    </source>
</evidence>